<reference evidence="1 2" key="1">
    <citation type="submission" date="2019-04" db="EMBL/GenBank/DDBJ databases">
        <title>Pedobacter sp. RP-1-16 sp. nov., isolated from Arctic soil.</title>
        <authorList>
            <person name="Dahal R.H."/>
            <person name="Kim D.-U."/>
        </authorList>
    </citation>
    <scope>NUCLEOTIDE SEQUENCE [LARGE SCALE GENOMIC DNA]</scope>
    <source>
        <strain evidence="1 2">RP-1-16</strain>
    </source>
</reference>
<evidence type="ECO:0000313" key="2">
    <source>
        <dbReference type="Proteomes" id="UP000309594"/>
    </source>
</evidence>
<accession>A0A4U1GEV8</accession>
<dbReference type="EMBL" id="SWDX01000003">
    <property type="protein sequence ID" value="TKC62488.1"/>
    <property type="molecule type" value="Genomic_DNA"/>
</dbReference>
<name>A0A4U1GEV8_9SPHI</name>
<comment type="caution">
    <text evidence="1">The sequence shown here is derived from an EMBL/GenBank/DDBJ whole genome shotgun (WGS) entry which is preliminary data.</text>
</comment>
<dbReference type="RefSeq" id="WP_136880069.1">
    <property type="nucleotide sequence ID" value="NZ_SWDX01000003.1"/>
</dbReference>
<organism evidence="1 2">
    <name type="scientific">Pedobacter hiemivivus</name>
    <dbReference type="NCBI Taxonomy" id="2530454"/>
    <lineage>
        <taxon>Bacteria</taxon>
        <taxon>Pseudomonadati</taxon>
        <taxon>Bacteroidota</taxon>
        <taxon>Sphingobacteriia</taxon>
        <taxon>Sphingobacteriales</taxon>
        <taxon>Sphingobacteriaceae</taxon>
        <taxon>Pedobacter</taxon>
    </lineage>
</organism>
<protein>
    <submittedName>
        <fullName evidence="1">Uncharacterized protein</fullName>
    </submittedName>
</protein>
<dbReference type="AlphaFoldDB" id="A0A4U1GEV8"/>
<proteinExistence type="predicted"/>
<gene>
    <name evidence="1" type="ORF">FBD94_09745</name>
</gene>
<evidence type="ECO:0000313" key="1">
    <source>
        <dbReference type="EMBL" id="TKC62488.1"/>
    </source>
</evidence>
<sequence length="235" mass="27235">MTTTITSVIEQYLQDSDTDIHHRYLSWDHCQDAIVSNESISYKTLHLAFYLASWGMYRGSSGLLQKNFEIHRGPVEIYHSGKYDTLKCSDCLEITEASLLNILGLKQEIADHYQRIYFKKGADTLKPISATDTLMSKIILGLFGCVPAYDEYLIKGLQVVGIQKRKFNIEGLKEILNFYNENLHEIESCRNLIQKKRAKHYPAMKIIDMYFWQLGYNKFLEEEQQAKAKKNTSLT</sequence>
<dbReference type="Proteomes" id="UP000309594">
    <property type="component" value="Unassembled WGS sequence"/>
</dbReference>